<dbReference type="AlphaFoldDB" id="A0A6C0JSS2"/>
<reference evidence="2" key="1">
    <citation type="journal article" date="2020" name="Nature">
        <title>Giant virus diversity and host interactions through global metagenomics.</title>
        <authorList>
            <person name="Schulz F."/>
            <person name="Roux S."/>
            <person name="Paez-Espino D."/>
            <person name="Jungbluth S."/>
            <person name="Walsh D.A."/>
            <person name="Denef V.J."/>
            <person name="McMahon K.D."/>
            <person name="Konstantinidis K.T."/>
            <person name="Eloe-Fadrosh E.A."/>
            <person name="Kyrpides N.C."/>
            <person name="Woyke T."/>
        </authorList>
    </citation>
    <scope>NUCLEOTIDE SEQUENCE</scope>
    <source>
        <strain evidence="2">GVMAG-S-1040241-154</strain>
    </source>
</reference>
<dbReference type="Pfam" id="PF23983">
    <property type="entry name" value="P11_C"/>
    <property type="match status" value="1"/>
</dbReference>
<evidence type="ECO:0000313" key="2">
    <source>
        <dbReference type="EMBL" id="QHU07487.1"/>
    </source>
</evidence>
<evidence type="ECO:0000259" key="1">
    <source>
        <dbReference type="Pfam" id="PF23983"/>
    </source>
</evidence>
<proteinExistence type="predicted"/>
<protein>
    <recommendedName>
        <fullName evidence="1">Minor capsid protein P11 C-terminal conserved region domain-containing protein</fullName>
    </recommendedName>
</protein>
<sequence>MASNNTIVISFSIALFLLLILLLLITYSSKCQMDNVETFLGNPVDGANRDSAYVNKARSVAENAQETNFSAENQIGAGSQFFEDSKVFPSDPTGNSFPEMIKKPEVAYTQAAQVPQNSEPVFNPNSDLPQSNCYPRDRLSANDLLPQGANSKWAKVNPAGSGDIQDQNFLTAGYHIGINTVGQSLRNANRQLRYEPPNPQIPVSPWGISTIEPDNRVQGLLDIGSVPDGE</sequence>
<dbReference type="InterPro" id="IPR055730">
    <property type="entry name" value="P11_C"/>
</dbReference>
<organism evidence="2">
    <name type="scientific">viral metagenome</name>
    <dbReference type="NCBI Taxonomy" id="1070528"/>
    <lineage>
        <taxon>unclassified sequences</taxon>
        <taxon>metagenomes</taxon>
        <taxon>organismal metagenomes</taxon>
    </lineage>
</organism>
<name>A0A6C0JSS2_9ZZZZ</name>
<dbReference type="EMBL" id="MN740684">
    <property type="protein sequence ID" value="QHU07487.1"/>
    <property type="molecule type" value="Genomic_DNA"/>
</dbReference>
<accession>A0A6C0JSS2</accession>
<feature type="domain" description="Minor capsid protein P11 C-terminal conserved region" evidence="1">
    <location>
        <begin position="139"/>
        <end position="219"/>
    </location>
</feature>